<reference evidence="1" key="1">
    <citation type="submission" date="2020-11" db="EMBL/GenBank/DDBJ databases">
        <authorList>
            <consortium name="DOE Joint Genome Institute"/>
            <person name="Ahrendt S."/>
            <person name="Riley R."/>
            <person name="Andreopoulos W."/>
            <person name="LaButti K."/>
            <person name="Pangilinan J."/>
            <person name="Ruiz-duenas F.J."/>
            <person name="Barrasa J.M."/>
            <person name="Sanchez-Garcia M."/>
            <person name="Camarero S."/>
            <person name="Miyauchi S."/>
            <person name="Serrano A."/>
            <person name="Linde D."/>
            <person name="Babiker R."/>
            <person name="Drula E."/>
            <person name="Ayuso-Fernandez I."/>
            <person name="Pacheco R."/>
            <person name="Padilla G."/>
            <person name="Ferreira P."/>
            <person name="Barriuso J."/>
            <person name="Kellner H."/>
            <person name="Castanera R."/>
            <person name="Alfaro M."/>
            <person name="Ramirez L."/>
            <person name="Pisabarro A.G."/>
            <person name="Kuo A."/>
            <person name="Tritt A."/>
            <person name="Lipzen A."/>
            <person name="He G."/>
            <person name="Yan M."/>
            <person name="Ng V."/>
            <person name="Cullen D."/>
            <person name="Martin F."/>
            <person name="Rosso M.-N."/>
            <person name="Henrissat B."/>
            <person name="Hibbett D."/>
            <person name="Martinez A.T."/>
            <person name="Grigoriev I.V."/>
        </authorList>
    </citation>
    <scope>NUCLEOTIDE SEQUENCE</scope>
    <source>
        <strain evidence="1">AH 44721</strain>
    </source>
</reference>
<sequence length="95" mass="10633">MIPRISLTPSNNTQTAFHFKRRQFPVRLAFALSINKAQGQSVRYVGINISVPVFAHGQLYVALSHATCKQNVKILLLDNADVRATKNIVYPEVLL</sequence>
<evidence type="ECO:0000313" key="2">
    <source>
        <dbReference type="Proteomes" id="UP000724874"/>
    </source>
</evidence>
<dbReference type="OrthoDB" id="3353471at2759"/>
<accession>A0A9P5NM24</accession>
<dbReference type="AlphaFoldDB" id="A0A9P5NM24"/>
<dbReference type="GO" id="GO:0006260">
    <property type="term" value="P:DNA replication"/>
    <property type="evidence" value="ECO:0007669"/>
    <property type="project" value="TreeGrafter"/>
</dbReference>
<proteinExistence type="predicted"/>
<comment type="caution">
    <text evidence="1">The sequence shown here is derived from an EMBL/GenBank/DDBJ whole genome shotgun (WGS) entry which is preliminary data.</text>
</comment>
<dbReference type="Proteomes" id="UP000724874">
    <property type="component" value="Unassembled WGS sequence"/>
</dbReference>
<evidence type="ECO:0000313" key="1">
    <source>
        <dbReference type="EMBL" id="KAF8901876.1"/>
    </source>
</evidence>
<dbReference type="PANTHER" id="PTHR23274:SF51">
    <property type="entry name" value="OS03G0423850 PROTEIN"/>
    <property type="match status" value="1"/>
</dbReference>
<dbReference type="PANTHER" id="PTHR23274">
    <property type="entry name" value="DNA HELICASE-RELATED"/>
    <property type="match status" value="1"/>
</dbReference>
<dbReference type="GO" id="GO:0005657">
    <property type="term" value="C:replication fork"/>
    <property type="evidence" value="ECO:0007669"/>
    <property type="project" value="TreeGrafter"/>
</dbReference>
<organism evidence="1 2">
    <name type="scientific">Gymnopilus junonius</name>
    <name type="common">Spectacular rustgill mushroom</name>
    <name type="synonym">Gymnopilus spectabilis subsp. junonius</name>
    <dbReference type="NCBI Taxonomy" id="109634"/>
    <lineage>
        <taxon>Eukaryota</taxon>
        <taxon>Fungi</taxon>
        <taxon>Dikarya</taxon>
        <taxon>Basidiomycota</taxon>
        <taxon>Agaricomycotina</taxon>
        <taxon>Agaricomycetes</taxon>
        <taxon>Agaricomycetidae</taxon>
        <taxon>Agaricales</taxon>
        <taxon>Agaricineae</taxon>
        <taxon>Hymenogastraceae</taxon>
        <taxon>Gymnopilus</taxon>
    </lineage>
</organism>
<name>A0A9P5NM24_GYMJU</name>
<dbReference type="EMBL" id="JADNYJ010000039">
    <property type="protein sequence ID" value="KAF8901876.1"/>
    <property type="molecule type" value="Genomic_DNA"/>
</dbReference>
<dbReference type="InterPro" id="IPR027417">
    <property type="entry name" value="P-loop_NTPase"/>
</dbReference>
<protein>
    <recommendedName>
        <fullName evidence="3">ATP-dependent DNA helicase</fullName>
    </recommendedName>
</protein>
<dbReference type="SUPFAM" id="SSF52540">
    <property type="entry name" value="P-loop containing nucleoside triphosphate hydrolases"/>
    <property type="match status" value="1"/>
</dbReference>
<gene>
    <name evidence="1" type="ORF">CPB84DRAFT_1679351</name>
</gene>
<evidence type="ECO:0008006" key="3">
    <source>
        <dbReference type="Google" id="ProtNLM"/>
    </source>
</evidence>
<keyword evidence="2" id="KW-1185">Reference proteome</keyword>